<keyword evidence="2" id="KW-0731">Sigma factor</keyword>
<dbReference type="PANTHER" id="PTHR30385:SF1">
    <property type="entry name" value="RNA POLYMERASE SIGMA-H FACTOR"/>
    <property type="match status" value="1"/>
</dbReference>
<dbReference type="InterPro" id="IPR007627">
    <property type="entry name" value="RNA_pol_sigma70_r2"/>
</dbReference>
<comment type="caution">
    <text evidence="6">The sequence shown here is derived from an EMBL/GenBank/DDBJ whole genome shotgun (WGS) entry which is preliminary data.</text>
</comment>
<accession>B7AST1</accession>
<keyword evidence="4" id="KW-0804">Transcription</keyword>
<reference evidence="6 7" key="2">
    <citation type="submission" date="2008-11" db="EMBL/GenBank/DDBJ databases">
        <authorList>
            <person name="Fulton L."/>
            <person name="Clifton S."/>
            <person name="Fulton B."/>
            <person name="Xu J."/>
            <person name="Minx P."/>
            <person name="Pepin K.H."/>
            <person name="Johnson M."/>
            <person name="Bhonagiri V."/>
            <person name="Nash W.E."/>
            <person name="Mardis E.R."/>
            <person name="Wilson R.K."/>
        </authorList>
    </citation>
    <scope>NUCLEOTIDE SEQUENCE [LARGE SCALE GENOMIC DNA]</scope>
    <source>
        <strain evidence="6 7">ATCC 43243</strain>
    </source>
</reference>
<dbReference type="InterPro" id="IPR016371">
    <property type="entry name" value="RNA_pol_sigma-H_factor"/>
</dbReference>
<evidence type="ECO:0000256" key="2">
    <source>
        <dbReference type="ARBA" id="ARBA00023082"/>
    </source>
</evidence>
<proteinExistence type="predicted"/>
<dbReference type="InterPro" id="IPR000943">
    <property type="entry name" value="RNA_pol_sigma70"/>
</dbReference>
<evidence type="ECO:0000256" key="3">
    <source>
        <dbReference type="ARBA" id="ARBA00023125"/>
    </source>
</evidence>
<dbReference type="InterPro" id="IPR036388">
    <property type="entry name" value="WH-like_DNA-bd_sf"/>
</dbReference>
<dbReference type="Gene3D" id="1.10.10.10">
    <property type="entry name" value="Winged helix-like DNA-binding domain superfamily/Winged helix DNA-binding domain"/>
    <property type="match status" value="1"/>
</dbReference>
<keyword evidence="3" id="KW-0238">DNA-binding</keyword>
<dbReference type="InterPro" id="IPR013325">
    <property type="entry name" value="RNA_pol_sigma_r2"/>
</dbReference>
<gene>
    <name evidence="6" type="ORF">BACPEC_02138</name>
</gene>
<dbReference type="PIRSF" id="PIRSF002939">
    <property type="entry name" value="RNA_polymerase_sigma-H_factor"/>
    <property type="match status" value="1"/>
</dbReference>
<organism evidence="6 7">
    <name type="scientific">[Bacteroides] pectinophilus ATCC 43243</name>
    <dbReference type="NCBI Taxonomy" id="483218"/>
    <lineage>
        <taxon>Bacteria</taxon>
        <taxon>Bacillati</taxon>
        <taxon>Bacillota</taxon>
        <taxon>Clostridia</taxon>
        <taxon>Eubacteriales</taxon>
    </lineage>
</organism>
<name>B7AST1_9FIRM</name>
<dbReference type="EMBL" id="ABVQ01000036">
    <property type="protein sequence ID" value="EEC57627.1"/>
    <property type="molecule type" value="Genomic_DNA"/>
</dbReference>
<sequence>MLFVQGGILTGKLSDEALIQMYRDGSRDSIDELFERYKGCVRRKAHAMYIAGGDEEDLIQEGMIGLYKAVQDYDAGREASFATFASMCINRNMCTAVAKSNRKKYQLLNESLSLDMPVAVDEEAYDEPQTHLIDVVVASSAQDPENMYIDKERVDVIYEAIRTCLSEYEKQVLDLYIDGNDYVAIARLLNKQPKSVDNALQRIRSKIRKAAEGSRTPDLFITNEVLYH</sequence>
<dbReference type="Gene3D" id="1.20.120.1810">
    <property type="match status" value="1"/>
</dbReference>
<dbReference type="STRING" id="483218.BACPEC_02138"/>
<dbReference type="AlphaFoldDB" id="B7AST1"/>
<feature type="domain" description="RNA polymerase sigma-70" evidence="5">
    <location>
        <begin position="57"/>
        <end position="70"/>
    </location>
</feature>
<evidence type="ECO:0000256" key="1">
    <source>
        <dbReference type="ARBA" id="ARBA00023015"/>
    </source>
</evidence>
<dbReference type="eggNOG" id="COG1595">
    <property type="taxonomic scope" value="Bacteria"/>
</dbReference>
<dbReference type="GO" id="GO:0006352">
    <property type="term" value="P:DNA-templated transcription initiation"/>
    <property type="evidence" value="ECO:0007669"/>
    <property type="project" value="InterPro"/>
</dbReference>
<dbReference type="NCBIfam" id="TIGR02937">
    <property type="entry name" value="sigma70-ECF"/>
    <property type="match status" value="1"/>
</dbReference>
<reference evidence="6 7" key="1">
    <citation type="submission" date="2008-11" db="EMBL/GenBank/DDBJ databases">
        <title>Draft genome sequence of Bacteroides pectinophilus (ATCC 43243).</title>
        <authorList>
            <person name="Sudarsanam P."/>
            <person name="Ley R."/>
            <person name="Guruge J."/>
            <person name="Turnbaugh P.J."/>
            <person name="Mahowald M."/>
            <person name="Liep D."/>
            <person name="Gordon J."/>
        </authorList>
    </citation>
    <scope>NUCLEOTIDE SEQUENCE [LARGE SCALE GENOMIC DNA]</scope>
    <source>
        <strain evidence="6 7">ATCC 43243</strain>
    </source>
</reference>
<dbReference type="PANTHER" id="PTHR30385">
    <property type="entry name" value="SIGMA FACTOR F FLAGELLAR"/>
    <property type="match status" value="1"/>
</dbReference>
<dbReference type="SUPFAM" id="SSF88946">
    <property type="entry name" value="Sigma2 domain of RNA polymerase sigma factors"/>
    <property type="match status" value="1"/>
</dbReference>
<dbReference type="PROSITE" id="PS00715">
    <property type="entry name" value="SIGMA70_1"/>
    <property type="match status" value="1"/>
</dbReference>
<dbReference type="GO" id="GO:0003677">
    <property type="term" value="F:DNA binding"/>
    <property type="evidence" value="ECO:0007669"/>
    <property type="project" value="UniProtKB-KW"/>
</dbReference>
<dbReference type="GO" id="GO:0016987">
    <property type="term" value="F:sigma factor activity"/>
    <property type="evidence" value="ECO:0007669"/>
    <property type="project" value="UniProtKB-KW"/>
</dbReference>
<evidence type="ECO:0000256" key="4">
    <source>
        <dbReference type="ARBA" id="ARBA00023163"/>
    </source>
</evidence>
<dbReference type="HOGENOM" id="CLU_090333_0_1_9"/>
<dbReference type="InterPro" id="IPR013324">
    <property type="entry name" value="RNA_pol_sigma_r3/r4-like"/>
</dbReference>
<dbReference type="Pfam" id="PF04542">
    <property type="entry name" value="Sigma70_r2"/>
    <property type="match status" value="1"/>
</dbReference>
<protein>
    <recommendedName>
        <fullName evidence="5">RNA polymerase sigma-70 domain-containing protein</fullName>
    </recommendedName>
</protein>
<dbReference type="InterPro" id="IPR014284">
    <property type="entry name" value="RNA_pol_sigma-70_dom"/>
</dbReference>
<keyword evidence="7" id="KW-1185">Reference proteome</keyword>
<keyword evidence="1" id="KW-0805">Transcription regulation</keyword>
<evidence type="ECO:0000313" key="6">
    <source>
        <dbReference type="EMBL" id="EEC57627.1"/>
    </source>
</evidence>
<evidence type="ECO:0000259" key="5">
    <source>
        <dbReference type="PROSITE" id="PS00715"/>
    </source>
</evidence>
<dbReference type="SUPFAM" id="SSF88659">
    <property type="entry name" value="Sigma3 and sigma4 domains of RNA polymerase sigma factors"/>
    <property type="match status" value="1"/>
</dbReference>
<dbReference type="Proteomes" id="UP000003136">
    <property type="component" value="Unassembled WGS sequence"/>
</dbReference>
<evidence type="ECO:0000313" key="7">
    <source>
        <dbReference type="Proteomes" id="UP000003136"/>
    </source>
</evidence>